<accession>A6FZQ6</accession>
<keyword evidence="2" id="KW-1185">Reference proteome</keyword>
<dbReference type="EMBL" id="ABCS01000007">
    <property type="protein sequence ID" value="EDM80862.1"/>
    <property type="molecule type" value="Genomic_DNA"/>
</dbReference>
<dbReference type="OrthoDB" id="9789942at2"/>
<evidence type="ECO:0008006" key="3">
    <source>
        <dbReference type="Google" id="ProtNLM"/>
    </source>
</evidence>
<organism evidence="1 2">
    <name type="scientific">Plesiocystis pacifica SIR-1</name>
    <dbReference type="NCBI Taxonomy" id="391625"/>
    <lineage>
        <taxon>Bacteria</taxon>
        <taxon>Pseudomonadati</taxon>
        <taxon>Myxococcota</taxon>
        <taxon>Polyangia</taxon>
        <taxon>Nannocystales</taxon>
        <taxon>Nannocystaceae</taxon>
        <taxon>Plesiocystis</taxon>
    </lineage>
</organism>
<dbReference type="PANTHER" id="PTHR35850">
    <property type="entry name" value="CYTOPLASMIC PROTEIN-RELATED"/>
    <property type="match status" value="1"/>
</dbReference>
<dbReference type="PANTHER" id="PTHR35850:SF2">
    <property type="entry name" value="TYPE VI SECRETION SYSTEM CONTRACTILE SHEATH SMALL SUBUNIT"/>
    <property type="match status" value="1"/>
</dbReference>
<dbReference type="Pfam" id="PF05591">
    <property type="entry name" value="T6SS_VipA"/>
    <property type="match status" value="1"/>
</dbReference>
<evidence type="ECO:0000313" key="1">
    <source>
        <dbReference type="EMBL" id="EDM80862.1"/>
    </source>
</evidence>
<dbReference type="AlphaFoldDB" id="A6FZQ6"/>
<sequence>MGKEASVAPKERVNIVYKPAGDAQEDVELPLRIMMLGDFTGKADDTPVEERKPVSIDKDNFSDVLASQNLGVDINVPDTLSGEEGAEMGVSLKFKSIKDFTPEGIANQVPELKQLLALREALTALKGPLGNVPAFRKKIQSLLDDVSAREKLMAELGVNKGEG</sequence>
<dbReference type="eggNOG" id="COG3516">
    <property type="taxonomic scope" value="Bacteria"/>
</dbReference>
<comment type="caution">
    <text evidence="1">The sequence shown here is derived from an EMBL/GenBank/DDBJ whole genome shotgun (WGS) entry which is preliminary data.</text>
</comment>
<name>A6FZQ6_9BACT</name>
<gene>
    <name evidence="1" type="ORF">PPSIR1_28168</name>
</gene>
<dbReference type="PIRSF" id="PIRSF028301">
    <property type="entry name" value="UCP028301"/>
    <property type="match status" value="1"/>
</dbReference>
<dbReference type="InterPro" id="IPR008312">
    <property type="entry name" value="T6SS_TssB1"/>
</dbReference>
<proteinExistence type="predicted"/>
<protein>
    <recommendedName>
        <fullName evidence="3">Type VI secretion system contractile sheath small subunit</fullName>
    </recommendedName>
</protein>
<dbReference type="STRING" id="391625.PPSIR1_28168"/>
<reference evidence="1 2" key="1">
    <citation type="submission" date="2007-06" db="EMBL/GenBank/DDBJ databases">
        <authorList>
            <person name="Shimkets L."/>
            <person name="Ferriera S."/>
            <person name="Johnson J."/>
            <person name="Kravitz S."/>
            <person name="Beeson K."/>
            <person name="Sutton G."/>
            <person name="Rogers Y.-H."/>
            <person name="Friedman R."/>
            <person name="Frazier M."/>
            <person name="Venter J.C."/>
        </authorList>
    </citation>
    <scope>NUCLEOTIDE SEQUENCE [LARGE SCALE GENOMIC DNA]</scope>
    <source>
        <strain evidence="1 2">SIR-1</strain>
    </source>
</reference>
<dbReference type="RefSeq" id="WP_006969955.1">
    <property type="nucleotide sequence ID" value="NZ_ABCS01000007.1"/>
</dbReference>
<dbReference type="Proteomes" id="UP000005801">
    <property type="component" value="Unassembled WGS sequence"/>
</dbReference>
<evidence type="ECO:0000313" key="2">
    <source>
        <dbReference type="Proteomes" id="UP000005801"/>
    </source>
</evidence>
<dbReference type="NCBIfam" id="TIGR03358">
    <property type="entry name" value="VI_chp_5"/>
    <property type="match status" value="1"/>
</dbReference>